<organism evidence="1 2">
    <name type="scientific">Bythopirellula polymerisocia</name>
    <dbReference type="NCBI Taxonomy" id="2528003"/>
    <lineage>
        <taxon>Bacteria</taxon>
        <taxon>Pseudomonadati</taxon>
        <taxon>Planctomycetota</taxon>
        <taxon>Planctomycetia</taxon>
        <taxon>Pirellulales</taxon>
        <taxon>Lacipirellulaceae</taxon>
        <taxon>Bythopirellula</taxon>
    </lineage>
</organism>
<evidence type="ECO:0000313" key="1">
    <source>
        <dbReference type="EMBL" id="TWU27643.1"/>
    </source>
</evidence>
<dbReference type="AlphaFoldDB" id="A0A5C6CRU2"/>
<comment type="caution">
    <text evidence="1">The sequence shown here is derived from an EMBL/GenBank/DDBJ whole genome shotgun (WGS) entry which is preliminary data.</text>
</comment>
<accession>A0A5C6CRU2</accession>
<evidence type="ECO:0000313" key="2">
    <source>
        <dbReference type="Proteomes" id="UP000318437"/>
    </source>
</evidence>
<sequence length="138" mass="15251">MCGIAQVFRHGWADGSELHVATRSSPEEKASAFPLSSFIQRNSGFLAVLGVDELWNSRGESQTPREVAYRWLAPLARRVATNKRTNVADILIETQKGRGLHECKTPTFSKIKLPAELRRCGVAGRKARVGQCCALPFI</sequence>
<dbReference type="Proteomes" id="UP000318437">
    <property type="component" value="Unassembled WGS sequence"/>
</dbReference>
<keyword evidence="2" id="KW-1185">Reference proteome</keyword>
<gene>
    <name evidence="1" type="ORF">Pla144_24200</name>
</gene>
<proteinExistence type="predicted"/>
<reference evidence="1 2" key="1">
    <citation type="submission" date="2019-02" db="EMBL/GenBank/DDBJ databases">
        <title>Deep-cultivation of Planctomycetes and their phenomic and genomic characterization uncovers novel biology.</title>
        <authorList>
            <person name="Wiegand S."/>
            <person name="Jogler M."/>
            <person name="Boedeker C."/>
            <person name="Pinto D."/>
            <person name="Vollmers J."/>
            <person name="Rivas-Marin E."/>
            <person name="Kohn T."/>
            <person name="Peeters S.H."/>
            <person name="Heuer A."/>
            <person name="Rast P."/>
            <person name="Oberbeckmann S."/>
            <person name="Bunk B."/>
            <person name="Jeske O."/>
            <person name="Meyerdierks A."/>
            <person name="Storesund J.E."/>
            <person name="Kallscheuer N."/>
            <person name="Luecker S."/>
            <person name="Lage O.M."/>
            <person name="Pohl T."/>
            <person name="Merkel B.J."/>
            <person name="Hornburger P."/>
            <person name="Mueller R.-W."/>
            <person name="Bruemmer F."/>
            <person name="Labrenz M."/>
            <person name="Spormann A.M."/>
            <person name="Op Den Camp H."/>
            <person name="Overmann J."/>
            <person name="Amann R."/>
            <person name="Jetten M.S.M."/>
            <person name="Mascher T."/>
            <person name="Medema M.H."/>
            <person name="Devos D.P."/>
            <person name="Kaster A.-K."/>
            <person name="Ovreas L."/>
            <person name="Rohde M."/>
            <person name="Galperin M.Y."/>
            <person name="Jogler C."/>
        </authorList>
    </citation>
    <scope>NUCLEOTIDE SEQUENCE [LARGE SCALE GENOMIC DNA]</scope>
    <source>
        <strain evidence="1 2">Pla144</strain>
    </source>
</reference>
<protein>
    <submittedName>
        <fullName evidence="1">Uncharacterized protein</fullName>
    </submittedName>
</protein>
<dbReference type="EMBL" id="SJPS01000003">
    <property type="protein sequence ID" value="TWU27643.1"/>
    <property type="molecule type" value="Genomic_DNA"/>
</dbReference>
<name>A0A5C6CRU2_9BACT</name>